<dbReference type="InterPro" id="IPR052176">
    <property type="entry name" value="Glycosyl_Hydrlase_43_Enz"/>
</dbReference>
<feature type="signal peptide" evidence="7">
    <location>
        <begin position="1"/>
        <end position="18"/>
    </location>
</feature>
<evidence type="ECO:0000256" key="1">
    <source>
        <dbReference type="ARBA" id="ARBA00009865"/>
    </source>
</evidence>
<accession>A0ABR9AKU2</accession>
<keyword evidence="9" id="KW-1185">Reference proteome</keyword>
<feature type="chain" id="PRO_5045990381" evidence="7">
    <location>
        <begin position="19"/>
        <end position="367"/>
    </location>
</feature>
<reference evidence="8 9" key="1">
    <citation type="submission" date="2020-09" db="EMBL/GenBank/DDBJ databases">
        <title>Echinicola sp. CAU 1574 isolated from sand of Sido Beach.</title>
        <authorList>
            <person name="Kim W."/>
        </authorList>
    </citation>
    <scope>NUCLEOTIDE SEQUENCE [LARGE SCALE GENOMIC DNA]</scope>
    <source>
        <strain evidence="8 9">CAU 1574</strain>
    </source>
</reference>
<proteinExistence type="inferred from homology"/>
<evidence type="ECO:0000313" key="9">
    <source>
        <dbReference type="Proteomes" id="UP000647133"/>
    </source>
</evidence>
<dbReference type="Gene3D" id="2.115.10.20">
    <property type="entry name" value="Glycosyl hydrolase domain, family 43"/>
    <property type="match status" value="1"/>
</dbReference>
<dbReference type="PANTHER" id="PTHR43772:SF2">
    <property type="entry name" value="PUTATIVE (AFU_ORTHOLOGUE AFUA_2G04480)-RELATED"/>
    <property type="match status" value="1"/>
</dbReference>
<keyword evidence="2" id="KW-0858">Xylan degradation</keyword>
<evidence type="ECO:0000256" key="3">
    <source>
        <dbReference type="ARBA" id="ARBA00022801"/>
    </source>
</evidence>
<comment type="similarity">
    <text evidence="1 6">Belongs to the glycosyl hydrolase 43 family.</text>
</comment>
<dbReference type="PROSITE" id="PS51257">
    <property type="entry name" value="PROKAR_LIPOPROTEIN"/>
    <property type="match status" value="1"/>
</dbReference>
<dbReference type="Proteomes" id="UP000647133">
    <property type="component" value="Unassembled WGS sequence"/>
</dbReference>
<evidence type="ECO:0000256" key="5">
    <source>
        <dbReference type="ARBA" id="ARBA00023295"/>
    </source>
</evidence>
<dbReference type="GO" id="GO:0016787">
    <property type="term" value="F:hydrolase activity"/>
    <property type="evidence" value="ECO:0007669"/>
    <property type="project" value="UniProtKB-KW"/>
</dbReference>
<sequence length="367" mass="41889">MKYNLVLTVFVANFLLMACNSGSQEDDQQESDSIETDTISYLNQPLVEDLYSADPSAHVFNGKIYIYPSHDVESDTKEDDSGAQYDMKDYHVYSMSNPGSSVTDHGVALDIEDVNWAKRQMWAPDAAQKDDKYFLYFPAKDEDDIFRLGVAVSENPEGPFKAEPEPISGSFSMDPAVFEDTDGKYYIYWGGIWGGQLQKWRTGEYLSTGDSPYDDEPLDEEPAISPQVAILKDNMLEFGESPRNILILDESGEPIKAGDHDKRFFEASWVHKYNGTYYFSYSTGDTHKIVYATGDNPYGPFTYRGVILHPVQGWTNHHSIVKFEEEWYLFYHDTQMSGKNYLRNIKMTKLVHNPDGSIQEIKPYTLK</sequence>
<dbReference type="RefSeq" id="WP_192010305.1">
    <property type="nucleotide sequence ID" value="NZ_JACYTQ010000003.1"/>
</dbReference>
<keyword evidence="5 6" id="KW-0326">Glycosidase</keyword>
<dbReference type="SUPFAM" id="SSF75005">
    <property type="entry name" value="Arabinanase/levansucrase/invertase"/>
    <property type="match status" value="1"/>
</dbReference>
<dbReference type="PANTHER" id="PTHR43772">
    <property type="entry name" value="ENDO-1,4-BETA-XYLANASE"/>
    <property type="match status" value="1"/>
</dbReference>
<evidence type="ECO:0000256" key="2">
    <source>
        <dbReference type="ARBA" id="ARBA00022651"/>
    </source>
</evidence>
<gene>
    <name evidence="8" type="ORF">IFO69_11820</name>
</gene>
<dbReference type="Pfam" id="PF04616">
    <property type="entry name" value="Glyco_hydro_43"/>
    <property type="match status" value="2"/>
</dbReference>
<comment type="caution">
    <text evidence="8">The sequence shown here is derived from an EMBL/GenBank/DDBJ whole genome shotgun (WGS) entry which is preliminary data.</text>
</comment>
<evidence type="ECO:0000313" key="8">
    <source>
        <dbReference type="EMBL" id="MBD8489432.1"/>
    </source>
</evidence>
<keyword evidence="7" id="KW-0732">Signal</keyword>
<keyword evidence="4" id="KW-0119">Carbohydrate metabolism</keyword>
<dbReference type="EMBL" id="JACYTQ010000003">
    <property type="protein sequence ID" value="MBD8489432.1"/>
    <property type="molecule type" value="Genomic_DNA"/>
</dbReference>
<protein>
    <submittedName>
        <fullName evidence="8">Glycoside hydrolase family 43 protein</fullName>
    </submittedName>
</protein>
<evidence type="ECO:0000256" key="7">
    <source>
        <dbReference type="SAM" id="SignalP"/>
    </source>
</evidence>
<evidence type="ECO:0000256" key="6">
    <source>
        <dbReference type="RuleBase" id="RU361187"/>
    </source>
</evidence>
<dbReference type="CDD" id="cd18619">
    <property type="entry name" value="GH43_CoXyl43_like"/>
    <property type="match status" value="1"/>
</dbReference>
<keyword evidence="2" id="KW-0624">Polysaccharide degradation</keyword>
<dbReference type="InterPro" id="IPR023296">
    <property type="entry name" value="Glyco_hydro_beta-prop_sf"/>
</dbReference>
<organism evidence="8 9">
    <name type="scientific">Echinicola arenosa</name>
    <dbReference type="NCBI Taxonomy" id="2774144"/>
    <lineage>
        <taxon>Bacteria</taxon>
        <taxon>Pseudomonadati</taxon>
        <taxon>Bacteroidota</taxon>
        <taxon>Cytophagia</taxon>
        <taxon>Cytophagales</taxon>
        <taxon>Cyclobacteriaceae</taxon>
        <taxon>Echinicola</taxon>
    </lineage>
</organism>
<evidence type="ECO:0000256" key="4">
    <source>
        <dbReference type="ARBA" id="ARBA00023277"/>
    </source>
</evidence>
<keyword evidence="3 6" id="KW-0378">Hydrolase</keyword>
<dbReference type="InterPro" id="IPR006710">
    <property type="entry name" value="Glyco_hydro_43"/>
</dbReference>
<name>A0ABR9AKU2_9BACT</name>